<sequence>MKFLIDFFPVVAFFIAFYIPEDRSQGIYVATVVAIAASFVQVAIWWWLTRRFEKMHLITLVMLVVLGAATLLLQDERFIKWKPTAVYWLFAAALLGSRVFMHKNLVQRMLEHAVELPQQVWNNLNMGWAVFFIASGVINLYVAFNFSNEIWVNFKLFGILGLTLLFAIGQGLYMNRYISAPKEDQ</sequence>
<evidence type="ECO:0000256" key="2">
    <source>
        <dbReference type="ARBA" id="ARBA00022692"/>
    </source>
</evidence>
<evidence type="ECO:0000256" key="3">
    <source>
        <dbReference type="ARBA" id="ARBA00022989"/>
    </source>
</evidence>
<dbReference type="HAMAP" id="MF_00189">
    <property type="entry name" value="YciB"/>
    <property type="match status" value="1"/>
</dbReference>
<gene>
    <name evidence="5" type="primary">yciB</name>
    <name evidence="6" type="ORF">J2T55_000901</name>
</gene>
<evidence type="ECO:0000256" key="4">
    <source>
        <dbReference type="ARBA" id="ARBA00023136"/>
    </source>
</evidence>
<protein>
    <recommendedName>
        <fullName evidence="5">Inner membrane-spanning protein YciB</fullName>
    </recommendedName>
</protein>
<evidence type="ECO:0000256" key="1">
    <source>
        <dbReference type="ARBA" id="ARBA00022475"/>
    </source>
</evidence>
<accession>A0AAE3HLY2</accession>
<evidence type="ECO:0000313" key="6">
    <source>
        <dbReference type="EMBL" id="MCS3902893.1"/>
    </source>
</evidence>
<keyword evidence="1 5" id="KW-1003">Cell membrane</keyword>
<comment type="function">
    <text evidence="5">Plays a role in cell envelope biogenesis, maintenance of cell envelope integrity and membrane homeostasis.</text>
</comment>
<dbReference type="Pfam" id="PF04279">
    <property type="entry name" value="IspA"/>
    <property type="match status" value="1"/>
</dbReference>
<feature type="transmembrane region" description="Helical" evidence="5">
    <location>
        <begin position="85"/>
        <end position="101"/>
    </location>
</feature>
<feature type="transmembrane region" description="Helical" evidence="5">
    <location>
        <begin position="26"/>
        <end position="48"/>
    </location>
</feature>
<dbReference type="PANTHER" id="PTHR36917">
    <property type="entry name" value="INTRACELLULAR SEPTATION PROTEIN A-RELATED"/>
    <property type="match status" value="1"/>
</dbReference>
<comment type="subcellular location">
    <subcellularLocation>
        <location evidence="5">Cell inner membrane</location>
        <topology evidence="5">Multi-pass membrane protein</topology>
    </subcellularLocation>
</comment>
<keyword evidence="4 5" id="KW-0472">Membrane</keyword>
<evidence type="ECO:0000256" key="5">
    <source>
        <dbReference type="HAMAP-Rule" id="MF_00189"/>
    </source>
</evidence>
<dbReference type="RefSeq" id="WP_259054496.1">
    <property type="nucleotide sequence ID" value="NZ_JANUCT010000005.1"/>
</dbReference>
<dbReference type="NCBIfam" id="NF001325">
    <property type="entry name" value="PRK00259.1-3"/>
    <property type="match status" value="1"/>
</dbReference>
<keyword evidence="7" id="KW-1185">Reference proteome</keyword>
<keyword evidence="2 5" id="KW-0812">Transmembrane</keyword>
<feature type="transmembrane region" description="Helical" evidence="5">
    <location>
        <begin position="55"/>
        <end position="73"/>
    </location>
</feature>
<dbReference type="NCBIfam" id="TIGR00997">
    <property type="entry name" value="ispZ"/>
    <property type="match status" value="1"/>
</dbReference>
<organism evidence="6 7">
    <name type="scientific">Methylohalomonas lacus</name>
    <dbReference type="NCBI Taxonomy" id="398773"/>
    <lineage>
        <taxon>Bacteria</taxon>
        <taxon>Pseudomonadati</taxon>
        <taxon>Pseudomonadota</taxon>
        <taxon>Gammaproteobacteria</taxon>
        <taxon>Methylohalomonadales</taxon>
        <taxon>Methylohalomonadaceae</taxon>
        <taxon>Methylohalomonas</taxon>
    </lineage>
</organism>
<keyword evidence="3 5" id="KW-1133">Transmembrane helix</keyword>
<comment type="caution">
    <text evidence="6">The sequence shown here is derived from an EMBL/GenBank/DDBJ whole genome shotgun (WGS) entry which is preliminary data.</text>
</comment>
<evidence type="ECO:0000313" key="7">
    <source>
        <dbReference type="Proteomes" id="UP001204445"/>
    </source>
</evidence>
<dbReference type="PANTHER" id="PTHR36917:SF1">
    <property type="entry name" value="INNER MEMBRANE-SPANNING PROTEIN YCIB"/>
    <property type="match status" value="1"/>
</dbReference>
<feature type="transmembrane region" description="Helical" evidence="5">
    <location>
        <begin position="122"/>
        <end position="144"/>
    </location>
</feature>
<keyword evidence="5" id="KW-0997">Cell inner membrane</keyword>
<dbReference type="Proteomes" id="UP001204445">
    <property type="component" value="Unassembled WGS sequence"/>
</dbReference>
<dbReference type="InterPro" id="IPR006008">
    <property type="entry name" value="YciB"/>
</dbReference>
<comment type="similarity">
    <text evidence="5">Belongs to the YciB family.</text>
</comment>
<feature type="transmembrane region" description="Helical" evidence="5">
    <location>
        <begin position="150"/>
        <end position="173"/>
    </location>
</feature>
<reference evidence="6" key="1">
    <citation type="submission" date="2022-08" db="EMBL/GenBank/DDBJ databases">
        <title>Genomic Encyclopedia of Type Strains, Phase III (KMG-III): the genomes of soil and plant-associated and newly described type strains.</title>
        <authorList>
            <person name="Whitman W."/>
        </authorList>
    </citation>
    <scope>NUCLEOTIDE SEQUENCE</scope>
    <source>
        <strain evidence="6">HMT 1</strain>
    </source>
</reference>
<dbReference type="AlphaFoldDB" id="A0AAE3HLY2"/>
<name>A0AAE3HLY2_9GAMM</name>
<dbReference type="GO" id="GO:0005886">
    <property type="term" value="C:plasma membrane"/>
    <property type="evidence" value="ECO:0007669"/>
    <property type="project" value="UniProtKB-SubCell"/>
</dbReference>
<proteinExistence type="inferred from homology"/>
<dbReference type="EMBL" id="JANUCT010000005">
    <property type="protein sequence ID" value="MCS3902893.1"/>
    <property type="molecule type" value="Genomic_DNA"/>
</dbReference>